<evidence type="ECO:0000313" key="3">
    <source>
        <dbReference type="Proteomes" id="UP000182658"/>
    </source>
</evidence>
<accession>A0A1J7JWH8</accession>
<evidence type="ECO:0000313" key="2">
    <source>
        <dbReference type="EMBL" id="OIW32138.1"/>
    </source>
</evidence>
<dbReference type="AlphaFoldDB" id="A0A1J7JWH8"/>
<proteinExistence type="predicted"/>
<feature type="region of interest" description="Disordered" evidence="1">
    <location>
        <begin position="61"/>
        <end position="80"/>
    </location>
</feature>
<protein>
    <submittedName>
        <fullName evidence="2">Uncharacterized protein</fullName>
    </submittedName>
</protein>
<keyword evidence="3" id="KW-1185">Reference proteome</keyword>
<evidence type="ECO:0000256" key="1">
    <source>
        <dbReference type="SAM" id="MobiDB-lite"/>
    </source>
</evidence>
<dbReference type="InParanoid" id="A0A1J7JWH8"/>
<organism evidence="2 3">
    <name type="scientific">Coniochaeta ligniaria NRRL 30616</name>
    <dbReference type="NCBI Taxonomy" id="1408157"/>
    <lineage>
        <taxon>Eukaryota</taxon>
        <taxon>Fungi</taxon>
        <taxon>Dikarya</taxon>
        <taxon>Ascomycota</taxon>
        <taxon>Pezizomycotina</taxon>
        <taxon>Sordariomycetes</taxon>
        <taxon>Sordariomycetidae</taxon>
        <taxon>Coniochaetales</taxon>
        <taxon>Coniochaetaceae</taxon>
        <taxon>Coniochaeta</taxon>
    </lineage>
</organism>
<sequence>MYVLLNRQAAMHDNLYTTSINALAGRALVPQGRCSVSCRLPHTPNSAKQGPNQPYTCTGTECPMDDDESPGKTSSVDVPGHTHAGSMLVDLVRSQTMESDHICVINPRIGSRAVLNHRRWLPPRLQHGPDSVRDEECQYGNARVWASHVKSFSKASTCVDQVECFTEIPAIEKFPASARQPLARW</sequence>
<name>A0A1J7JWH8_9PEZI</name>
<dbReference type="EMBL" id="KV875095">
    <property type="protein sequence ID" value="OIW32138.1"/>
    <property type="molecule type" value="Genomic_DNA"/>
</dbReference>
<dbReference type="Proteomes" id="UP000182658">
    <property type="component" value="Unassembled WGS sequence"/>
</dbReference>
<gene>
    <name evidence="2" type="ORF">CONLIGDRAFT_254384</name>
</gene>
<reference evidence="2 3" key="1">
    <citation type="submission" date="2016-10" db="EMBL/GenBank/DDBJ databases">
        <title>Draft genome sequence of Coniochaeta ligniaria NRRL30616, a lignocellulolytic fungus for bioabatement of inhibitors in plant biomass hydrolysates.</title>
        <authorList>
            <consortium name="DOE Joint Genome Institute"/>
            <person name="Jimenez D.J."/>
            <person name="Hector R.E."/>
            <person name="Riley R."/>
            <person name="Sun H."/>
            <person name="Grigoriev I.V."/>
            <person name="Van Elsas J.D."/>
            <person name="Nichols N.N."/>
        </authorList>
    </citation>
    <scope>NUCLEOTIDE SEQUENCE [LARGE SCALE GENOMIC DNA]</scope>
    <source>
        <strain evidence="2 3">NRRL 30616</strain>
    </source>
</reference>